<dbReference type="AlphaFoldDB" id="A0A4C1WHC4"/>
<comment type="caution">
    <text evidence="1">The sequence shown here is derived from an EMBL/GenBank/DDBJ whole genome shotgun (WGS) entry which is preliminary data.</text>
</comment>
<evidence type="ECO:0000313" key="2">
    <source>
        <dbReference type="Proteomes" id="UP000299102"/>
    </source>
</evidence>
<dbReference type="OrthoDB" id="7466416at2759"/>
<organism evidence="1 2">
    <name type="scientific">Eumeta variegata</name>
    <name type="common">Bagworm moth</name>
    <name type="synonym">Eumeta japonica</name>
    <dbReference type="NCBI Taxonomy" id="151549"/>
    <lineage>
        <taxon>Eukaryota</taxon>
        <taxon>Metazoa</taxon>
        <taxon>Ecdysozoa</taxon>
        <taxon>Arthropoda</taxon>
        <taxon>Hexapoda</taxon>
        <taxon>Insecta</taxon>
        <taxon>Pterygota</taxon>
        <taxon>Neoptera</taxon>
        <taxon>Endopterygota</taxon>
        <taxon>Lepidoptera</taxon>
        <taxon>Glossata</taxon>
        <taxon>Ditrysia</taxon>
        <taxon>Tineoidea</taxon>
        <taxon>Psychidae</taxon>
        <taxon>Oiketicinae</taxon>
        <taxon>Eumeta</taxon>
    </lineage>
</organism>
<gene>
    <name evidence="1" type="ORF">EVAR_45501_1</name>
</gene>
<protein>
    <submittedName>
        <fullName evidence="1">Uncharacterized protein</fullName>
    </submittedName>
</protein>
<dbReference type="Proteomes" id="UP000299102">
    <property type="component" value="Unassembled WGS sequence"/>
</dbReference>
<evidence type="ECO:0000313" key="1">
    <source>
        <dbReference type="EMBL" id="GBP49525.1"/>
    </source>
</evidence>
<name>A0A4C1WHC4_EUMVA</name>
<dbReference type="EMBL" id="BGZK01000546">
    <property type="protein sequence ID" value="GBP49525.1"/>
    <property type="molecule type" value="Genomic_DNA"/>
</dbReference>
<accession>A0A4C1WHC4</accession>
<sequence>MDRATEGEECRLKDEEINDFCNIETKMKNKESKSYDSEVNVSILTDLSKNNNTRKKKKKNIEVIDIDVPAKKTKSDCDSTKSTLLDTNMKIILNEEKCPLNNEQEKVMKNDKSQTKRLKYLNAEESQIKDEDIDKFCEDLDDESNSQYENWIKLIDAKLHSKTTK</sequence>
<keyword evidence="2" id="KW-1185">Reference proteome</keyword>
<proteinExistence type="predicted"/>
<reference evidence="1 2" key="1">
    <citation type="journal article" date="2019" name="Commun. Biol.">
        <title>The bagworm genome reveals a unique fibroin gene that provides high tensile strength.</title>
        <authorList>
            <person name="Kono N."/>
            <person name="Nakamura H."/>
            <person name="Ohtoshi R."/>
            <person name="Tomita M."/>
            <person name="Numata K."/>
            <person name="Arakawa K."/>
        </authorList>
    </citation>
    <scope>NUCLEOTIDE SEQUENCE [LARGE SCALE GENOMIC DNA]</scope>
</reference>